<feature type="transmembrane region" description="Helical" evidence="6">
    <location>
        <begin position="150"/>
        <end position="169"/>
    </location>
</feature>
<keyword evidence="5 6" id="KW-0472">Membrane</keyword>
<feature type="transmembrane region" description="Helical" evidence="6">
    <location>
        <begin position="269"/>
        <end position="286"/>
    </location>
</feature>
<dbReference type="InterPro" id="IPR000620">
    <property type="entry name" value="EamA_dom"/>
</dbReference>
<keyword evidence="2" id="KW-1003">Cell membrane</keyword>
<evidence type="ECO:0000313" key="8">
    <source>
        <dbReference type="EMBL" id="AFM11287.1"/>
    </source>
</evidence>
<feature type="transmembrane region" description="Helical" evidence="6">
    <location>
        <begin position="120"/>
        <end position="138"/>
    </location>
</feature>
<evidence type="ECO:0000256" key="1">
    <source>
        <dbReference type="ARBA" id="ARBA00004651"/>
    </source>
</evidence>
<protein>
    <recommendedName>
        <fullName evidence="7">EamA domain-containing protein</fullName>
    </recommendedName>
</protein>
<feature type="transmembrane region" description="Helical" evidence="6">
    <location>
        <begin position="245"/>
        <end position="263"/>
    </location>
</feature>
<feature type="domain" description="EamA" evidence="7">
    <location>
        <begin position="6"/>
        <end position="137"/>
    </location>
</feature>
<dbReference type="EMBL" id="CP002959">
    <property type="protein sequence ID" value="AFM11287.1"/>
    <property type="molecule type" value="Genomic_DNA"/>
</dbReference>
<dbReference type="GO" id="GO:0005886">
    <property type="term" value="C:plasma membrane"/>
    <property type="evidence" value="ECO:0007669"/>
    <property type="project" value="UniProtKB-SubCell"/>
</dbReference>
<dbReference type="AlphaFoldDB" id="I4B1Y0"/>
<evidence type="ECO:0000256" key="2">
    <source>
        <dbReference type="ARBA" id="ARBA00022475"/>
    </source>
</evidence>
<evidence type="ECO:0000256" key="3">
    <source>
        <dbReference type="ARBA" id="ARBA00022692"/>
    </source>
</evidence>
<dbReference type="PANTHER" id="PTHR32322:SF18">
    <property type="entry name" value="S-ADENOSYLMETHIONINE_S-ADENOSYLHOMOCYSTEINE TRANSPORTER"/>
    <property type="match status" value="1"/>
</dbReference>
<feature type="transmembrane region" description="Helical" evidence="6">
    <location>
        <begin position="64"/>
        <end position="87"/>
    </location>
</feature>
<dbReference type="SUPFAM" id="SSF103481">
    <property type="entry name" value="Multidrug resistance efflux transporter EmrE"/>
    <property type="match status" value="2"/>
</dbReference>
<organism evidence="8 9">
    <name type="scientific">Turneriella parva (strain ATCC BAA-1111 / DSM 21527 / NCTC 11395 / H)</name>
    <name type="common">Leptospira parva</name>
    <dbReference type="NCBI Taxonomy" id="869212"/>
    <lineage>
        <taxon>Bacteria</taxon>
        <taxon>Pseudomonadati</taxon>
        <taxon>Spirochaetota</taxon>
        <taxon>Spirochaetia</taxon>
        <taxon>Leptospirales</taxon>
        <taxon>Leptospiraceae</taxon>
        <taxon>Turneriella</taxon>
    </lineage>
</organism>
<feature type="transmembrane region" description="Helical" evidence="6">
    <location>
        <begin position="181"/>
        <end position="202"/>
    </location>
</feature>
<evidence type="ECO:0000256" key="6">
    <source>
        <dbReference type="SAM" id="Phobius"/>
    </source>
</evidence>
<dbReference type="Pfam" id="PF00892">
    <property type="entry name" value="EamA"/>
    <property type="match status" value="2"/>
</dbReference>
<feature type="transmembrane region" description="Helical" evidence="6">
    <location>
        <begin position="29"/>
        <end position="52"/>
    </location>
</feature>
<dbReference type="InterPro" id="IPR037185">
    <property type="entry name" value="EmrE-like"/>
</dbReference>
<accession>I4B1Y0</accession>
<keyword evidence="9" id="KW-1185">Reference proteome</keyword>
<feature type="transmembrane region" description="Helical" evidence="6">
    <location>
        <begin position="214"/>
        <end position="233"/>
    </location>
</feature>
<evidence type="ECO:0000256" key="4">
    <source>
        <dbReference type="ARBA" id="ARBA00022989"/>
    </source>
</evidence>
<dbReference type="KEGG" id="tpx:Turpa_0635"/>
<name>I4B1Y0_TURPD</name>
<keyword evidence="3 6" id="KW-0812">Transmembrane</keyword>
<evidence type="ECO:0000256" key="5">
    <source>
        <dbReference type="ARBA" id="ARBA00023136"/>
    </source>
</evidence>
<dbReference type="HOGENOM" id="CLU_033863_4_4_12"/>
<reference evidence="8 9" key="1">
    <citation type="submission" date="2012-06" db="EMBL/GenBank/DDBJ databases">
        <title>The complete chromosome of genome of Turneriella parva DSM 21527.</title>
        <authorList>
            <consortium name="US DOE Joint Genome Institute (JGI-PGF)"/>
            <person name="Lucas S."/>
            <person name="Han J."/>
            <person name="Lapidus A."/>
            <person name="Bruce D."/>
            <person name="Goodwin L."/>
            <person name="Pitluck S."/>
            <person name="Peters L."/>
            <person name="Kyrpides N."/>
            <person name="Mavromatis K."/>
            <person name="Ivanova N."/>
            <person name="Mikhailova N."/>
            <person name="Chertkov O."/>
            <person name="Detter J.C."/>
            <person name="Tapia R."/>
            <person name="Han C."/>
            <person name="Land M."/>
            <person name="Hauser L."/>
            <person name="Markowitz V."/>
            <person name="Cheng J.-F."/>
            <person name="Hugenholtz P."/>
            <person name="Woyke T."/>
            <person name="Wu D."/>
            <person name="Gronow S."/>
            <person name="Wellnitz S."/>
            <person name="Brambilla E."/>
            <person name="Klenk H.-P."/>
            <person name="Eisen J.A."/>
        </authorList>
    </citation>
    <scope>NUCLEOTIDE SEQUENCE [LARGE SCALE GENOMIC DNA]</scope>
    <source>
        <strain evidence="9">ATCC BAA-1111 / DSM 21527 / NCTC 11395 / H</strain>
    </source>
</reference>
<feature type="domain" description="EamA" evidence="7">
    <location>
        <begin position="153"/>
        <end position="286"/>
    </location>
</feature>
<dbReference type="OrthoDB" id="9805239at2"/>
<comment type="subcellular location">
    <subcellularLocation>
        <location evidence="1">Cell membrane</location>
        <topology evidence="1">Multi-pass membrane protein</topology>
    </subcellularLocation>
</comment>
<dbReference type="RefSeq" id="WP_014801805.1">
    <property type="nucleotide sequence ID" value="NC_018020.1"/>
</dbReference>
<dbReference type="STRING" id="869212.Turpa_0635"/>
<sequence>MQNAWLLLIVSAVLWGGVFHVIKYPLSVAPPFVVIFVRFALTVLLLSPWLIARHNYRRAFNRENLGDLIFLALVGICAYNTFFTYGMALSEPATGSLIIAANPAMTTFISRLWKKEIISPIRWVGIALAFFGLVFIVFEGSAANLGRLQLGAGNLILLGAPFVWAIYSIKSREVLQRVPTMVFTPAVLLLSLPLQGFAALLQLDGFAWAGEAKFWWPVVFLGVMATGVAYLCWNKGIELLGAARGSVFINLIPVTAIVISWVLGHPLHAFHFIGGSIVVLGVILASRK</sequence>
<keyword evidence="4 6" id="KW-1133">Transmembrane helix</keyword>
<proteinExistence type="predicted"/>
<evidence type="ECO:0000313" key="9">
    <source>
        <dbReference type="Proteomes" id="UP000006048"/>
    </source>
</evidence>
<gene>
    <name evidence="8" type="ordered locus">Turpa_0635</name>
</gene>
<feature type="transmembrane region" description="Helical" evidence="6">
    <location>
        <begin position="93"/>
        <end position="113"/>
    </location>
</feature>
<dbReference type="Proteomes" id="UP000006048">
    <property type="component" value="Chromosome"/>
</dbReference>
<evidence type="ECO:0000259" key="7">
    <source>
        <dbReference type="Pfam" id="PF00892"/>
    </source>
</evidence>
<dbReference type="PANTHER" id="PTHR32322">
    <property type="entry name" value="INNER MEMBRANE TRANSPORTER"/>
    <property type="match status" value="1"/>
</dbReference>
<dbReference type="InterPro" id="IPR050638">
    <property type="entry name" value="AA-Vitamin_Transporters"/>
</dbReference>